<reference evidence="1 2" key="1">
    <citation type="submission" date="2010-08" db="EMBL/GenBank/DDBJ databases">
        <authorList>
            <person name="Durkin A.S."/>
            <person name="Madupu R."/>
            <person name="Torralba M."/>
            <person name="Gillis M."/>
            <person name="Methe B."/>
            <person name="Sutton G."/>
            <person name="Nelson K.E."/>
        </authorList>
    </citation>
    <scope>NUCLEOTIDE SEQUENCE [LARGE SCALE GENOMIC DNA]</scope>
    <source>
        <strain evidence="1 2">PB189-T1-4</strain>
    </source>
</reference>
<comment type="caution">
    <text evidence="1">The sequence shown here is derived from an EMBL/GenBank/DDBJ whole genome shotgun (WGS) entry which is preliminary data.</text>
</comment>
<protein>
    <submittedName>
        <fullName evidence="1">Uncharacterized protein</fullName>
    </submittedName>
</protein>
<gene>
    <name evidence="1" type="ORF">HMPREF9248_0215</name>
</gene>
<dbReference type="EMBL" id="AEDQ01000027">
    <property type="protein sequence ID" value="EFL43917.1"/>
    <property type="molecule type" value="Genomic_DNA"/>
</dbReference>
<sequence>MRQPMNFVQEKPLTFRVLSFTDKKLPYSAKNSAFTNL</sequence>
<evidence type="ECO:0000313" key="1">
    <source>
        <dbReference type="EMBL" id="EFL43917.1"/>
    </source>
</evidence>
<organism evidence="1 2">
    <name type="scientific">Fannyhessea vaginae PB189-T1-4</name>
    <dbReference type="NCBI Taxonomy" id="866774"/>
    <lineage>
        <taxon>Bacteria</taxon>
        <taxon>Bacillati</taxon>
        <taxon>Actinomycetota</taxon>
        <taxon>Coriobacteriia</taxon>
        <taxon>Coriobacteriales</taxon>
        <taxon>Atopobiaceae</taxon>
        <taxon>Fannyhessea</taxon>
    </lineage>
</organism>
<dbReference type="Proteomes" id="UP000004431">
    <property type="component" value="Unassembled WGS sequence"/>
</dbReference>
<accession>A0ABN0AZH0</accession>
<name>A0ABN0AZH0_9ACTN</name>
<evidence type="ECO:0000313" key="2">
    <source>
        <dbReference type="Proteomes" id="UP000004431"/>
    </source>
</evidence>
<proteinExistence type="predicted"/>
<keyword evidence="2" id="KW-1185">Reference proteome</keyword>